<protein>
    <submittedName>
        <fullName evidence="3">Uncharacterized protein</fullName>
    </submittedName>
</protein>
<dbReference type="Proteomes" id="UP000001564">
    <property type="component" value="Chromosome"/>
</dbReference>
<feature type="compositionally biased region" description="Pro residues" evidence="1">
    <location>
        <begin position="267"/>
        <end position="342"/>
    </location>
</feature>
<feature type="transmembrane region" description="Helical" evidence="2">
    <location>
        <begin position="430"/>
        <end position="448"/>
    </location>
</feature>
<keyword evidence="2" id="KW-0472">Membrane</keyword>
<keyword evidence="2" id="KW-1133">Transmembrane helix</keyword>
<dbReference type="RefSeq" id="WP_012039151.1">
    <property type="nucleotide sequence ID" value="NC_009480.1"/>
</dbReference>
<dbReference type="eggNOG" id="ENOG502ZKZK">
    <property type="taxonomic scope" value="Bacteria"/>
</dbReference>
<proteinExistence type="predicted"/>
<evidence type="ECO:0000313" key="4">
    <source>
        <dbReference type="Proteomes" id="UP000001564"/>
    </source>
</evidence>
<dbReference type="PRINTS" id="PR01217">
    <property type="entry name" value="PRICHEXTENSN"/>
</dbReference>
<gene>
    <name evidence="3" type="ordered locus">CMM_2463</name>
</gene>
<dbReference type="HOGENOM" id="CLU_048402_0_0_11"/>
<keyword evidence="2" id="KW-0812">Transmembrane</keyword>
<evidence type="ECO:0000313" key="3">
    <source>
        <dbReference type="EMBL" id="CAN02544.1"/>
    </source>
</evidence>
<keyword evidence="4" id="KW-1185">Reference proteome</keyword>
<dbReference type="EMBL" id="AM711867">
    <property type="protein sequence ID" value="CAN02544.1"/>
    <property type="molecule type" value="Genomic_DNA"/>
</dbReference>
<feature type="compositionally biased region" description="Low complexity" evidence="1">
    <location>
        <begin position="357"/>
        <end position="412"/>
    </location>
</feature>
<feature type="compositionally biased region" description="Low complexity" evidence="1">
    <location>
        <begin position="252"/>
        <end position="266"/>
    </location>
</feature>
<dbReference type="KEGG" id="cmi:CMM_2463"/>
<name>A5CTV8_CLAM3</name>
<feature type="region of interest" description="Disordered" evidence="1">
    <location>
        <begin position="252"/>
        <end position="422"/>
    </location>
</feature>
<evidence type="ECO:0000256" key="2">
    <source>
        <dbReference type="SAM" id="Phobius"/>
    </source>
</evidence>
<accession>A5CTV8</accession>
<evidence type="ECO:0000256" key="1">
    <source>
        <dbReference type="SAM" id="MobiDB-lite"/>
    </source>
</evidence>
<sequence>MPKHLASPGTAIPARRSGHRIRARVLASAGAALIALVAVVGLTGQMQSASAAVSPTTTSQCNDTPNGGGDQVECDVTVVNELDVATQTGSSTVTTRVCAGAAGAAPLCNTTVSQRDGIIITAVEQCNGVANGGGSNVICNVDITNNIVGESTTTPATVNQCIGSATDGAAGGTACSPVSNTTGADVTQCNGSGNGGGAAGRVTCTVPTSTETSALLVTVNQCNGSGNGGGATVTCATNISNFVTAVVTPTPTATATPTATPTVEPTTPAPTPTVPTPTPTVPTPTPTPTVPTPTPTAPTPTPTPTAPTPTPTAPTPTPTAPTPTPTAPTPTPTAPTPTPTVPTPRATAPTPTPTVPTPTVTVPTPTATVPTPTPTVGTPTPGTPTPTAGTPTPTAGTPTPTSTTATPIVPGGTTPGGSLPVTGYDPTPTIGWGLAALVLGALGLGWNARRRSAQR</sequence>
<organism evidence="3 4">
    <name type="scientific">Clavibacter michiganensis subsp. michiganensis (strain NCPPB 382)</name>
    <dbReference type="NCBI Taxonomy" id="443906"/>
    <lineage>
        <taxon>Bacteria</taxon>
        <taxon>Bacillati</taxon>
        <taxon>Actinomycetota</taxon>
        <taxon>Actinomycetes</taxon>
        <taxon>Micrococcales</taxon>
        <taxon>Microbacteriaceae</taxon>
        <taxon>Clavibacter</taxon>
    </lineage>
</organism>
<dbReference type="AlphaFoldDB" id="A5CTV8"/>
<reference evidence="3 4" key="1">
    <citation type="journal article" date="2008" name="J. Bacteriol.">
        <title>The genome sequence of the tomato-pathogenic actinomycete Clavibacter michiganensis subsp. michiganensis NCPPB382 reveals a large island involved in pathogenicity.</title>
        <authorList>
            <person name="Gartemann K.H."/>
            <person name="Abt B."/>
            <person name="Bekel T."/>
            <person name="Burger A."/>
            <person name="Engemann J."/>
            <person name="Flugel M."/>
            <person name="Gaigalat L."/>
            <person name="Goesmann A."/>
            <person name="Grafen I."/>
            <person name="Kalinowski J."/>
            <person name="Kaup O."/>
            <person name="Kirchner O."/>
            <person name="Krause L."/>
            <person name="Linke B."/>
            <person name="McHardy A."/>
            <person name="Meyer F."/>
            <person name="Pohle S."/>
            <person name="Ruckert C."/>
            <person name="Schneiker S."/>
            <person name="Zellermann E.M."/>
            <person name="Puhler A."/>
            <person name="Eichenlaub R."/>
            <person name="Kaiser O."/>
            <person name="Bartels D."/>
        </authorList>
    </citation>
    <scope>NUCLEOTIDE SEQUENCE [LARGE SCALE GENOMIC DNA]</scope>
    <source>
        <strain evidence="3 4">NCPPB 382</strain>
    </source>
</reference>